<organism evidence="1 2">
    <name type="scientific">Symbiobacterium thermophilum</name>
    <dbReference type="NCBI Taxonomy" id="2734"/>
    <lineage>
        <taxon>Bacteria</taxon>
        <taxon>Bacillati</taxon>
        <taxon>Bacillota</taxon>
        <taxon>Clostridia</taxon>
        <taxon>Eubacteriales</taxon>
        <taxon>Symbiobacteriaceae</taxon>
        <taxon>Symbiobacterium</taxon>
    </lineage>
</organism>
<dbReference type="EMBL" id="LWLV01000503">
    <property type="protein sequence ID" value="OTA41401.1"/>
    <property type="molecule type" value="Genomic_DNA"/>
</dbReference>
<evidence type="ECO:0008006" key="3">
    <source>
        <dbReference type="Google" id="ProtNLM"/>
    </source>
</evidence>
<dbReference type="AlphaFoldDB" id="A0A1Y2T4M5"/>
<name>A0A1Y2T4M5_SYMTR</name>
<gene>
    <name evidence="1" type="ORF">A6D92_07090</name>
</gene>
<evidence type="ECO:0000313" key="2">
    <source>
        <dbReference type="Proteomes" id="UP000194267"/>
    </source>
</evidence>
<dbReference type="Proteomes" id="UP000194267">
    <property type="component" value="Unassembled WGS sequence"/>
</dbReference>
<comment type="caution">
    <text evidence="1">The sequence shown here is derived from an EMBL/GenBank/DDBJ whole genome shotgun (WGS) entry which is preliminary data.</text>
</comment>
<sequence>MERAREILATLEEQEGERKSRREAAAQRLRRQPAVQLTFFEPKKDPVVEELLGLNVMALTPIEALNTLYQLQAKAKENR</sequence>
<reference evidence="2" key="1">
    <citation type="submission" date="2016-04" db="EMBL/GenBank/DDBJ databases">
        <authorList>
            <person name="Antunes L.P."/>
            <person name="Martins L.F."/>
            <person name="Pereira R.V."/>
            <person name="Thomas A.M."/>
            <person name="Barbosa D."/>
            <person name="Nascimento L."/>
            <person name="Silva G.M."/>
            <person name="Condomitti G.W."/>
            <person name="Digiampietri L.A."/>
            <person name="Lombardi K.C."/>
            <person name="Ramos P.L."/>
            <person name="Quaggio R.B."/>
            <person name="Oliveira J.C."/>
            <person name="Pascon R.C."/>
            <person name="Cruz J.B."/>
            <person name="Silva A.M."/>
            <person name="Setubal J.C."/>
        </authorList>
    </citation>
    <scope>NUCLEOTIDE SEQUENCE [LARGE SCALE GENOMIC DNA]</scope>
</reference>
<evidence type="ECO:0000313" key="1">
    <source>
        <dbReference type="EMBL" id="OTA41401.1"/>
    </source>
</evidence>
<dbReference type="Gene3D" id="6.10.140.430">
    <property type="match status" value="1"/>
</dbReference>
<protein>
    <recommendedName>
        <fullName evidence="3">DNA mismatch repair protein MutS</fullName>
    </recommendedName>
</protein>
<accession>A0A1Y2T4M5</accession>
<proteinExistence type="predicted"/>